<accession>A0A133U378</accession>
<evidence type="ECO:0000313" key="2">
    <source>
        <dbReference type="Proteomes" id="UP000070589"/>
    </source>
</evidence>
<keyword evidence="2" id="KW-1185">Reference proteome</keyword>
<reference evidence="1 2" key="1">
    <citation type="journal article" date="2016" name="Sci. Rep.">
        <title>Metabolic traits of an uncultured archaeal lineage -MSBL1- from brine pools of the Red Sea.</title>
        <authorList>
            <person name="Mwirichia R."/>
            <person name="Alam I."/>
            <person name="Rashid M."/>
            <person name="Vinu M."/>
            <person name="Ba-Alawi W."/>
            <person name="Anthony Kamau A."/>
            <person name="Kamanda Ngugi D."/>
            <person name="Goker M."/>
            <person name="Klenk H.P."/>
            <person name="Bajic V."/>
            <person name="Stingl U."/>
        </authorList>
    </citation>
    <scope>NUCLEOTIDE SEQUENCE [LARGE SCALE GENOMIC DNA]</scope>
    <source>
        <strain evidence="1">SCGC-AAA259D14</strain>
    </source>
</reference>
<name>A0A133U378_9EURY</name>
<proteinExistence type="predicted"/>
<dbReference type="Proteomes" id="UP000070589">
    <property type="component" value="Unassembled WGS sequence"/>
</dbReference>
<sequence length="77" mass="8089">VEVDWAVSDEDGDLDNVKLEVLDGKGNVTTKKTIQVSGSGASGVDELKEKGAHDSFVKVRIVVSDAAGNTTSKTKEI</sequence>
<dbReference type="AlphaFoldDB" id="A0A133U378"/>
<evidence type="ECO:0000313" key="1">
    <source>
        <dbReference type="EMBL" id="KXA88642.1"/>
    </source>
</evidence>
<protein>
    <submittedName>
        <fullName evidence="1">Uncharacterized protein</fullName>
    </submittedName>
</protein>
<dbReference type="EMBL" id="LHXL01000096">
    <property type="protein sequence ID" value="KXA88642.1"/>
    <property type="molecule type" value="Genomic_DNA"/>
</dbReference>
<gene>
    <name evidence="1" type="ORF">AKJ62_04765</name>
</gene>
<organism evidence="1 2">
    <name type="scientific">candidate division MSBL1 archaeon SCGC-AAA259D14</name>
    <dbReference type="NCBI Taxonomy" id="1698261"/>
    <lineage>
        <taxon>Archaea</taxon>
        <taxon>Methanobacteriati</taxon>
        <taxon>Methanobacteriota</taxon>
        <taxon>candidate division MSBL1</taxon>
    </lineage>
</organism>
<comment type="caution">
    <text evidence="1">The sequence shown here is derived from an EMBL/GenBank/DDBJ whole genome shotgun (WGS) entry which is preliminary data.</text>
</comment>
<feature type="non-terminal residue" evidence="1">
    <location>
        <position position="1"/>
    </location>
</feature>